<dbReference type="EMBL" id="DSFP01000033">
    <property type="protein sequence ID" value="HEW45778.1"/>
    <property type="molecule type" value="Genomic_DNA"/>
</dbReference>
<dbReference type="PRINTS" id="PR00606">
    <property type="entry name" value="CYTCHROMECID"/>
</dbReference>
<proteinExistence type="predicted"/>
<dbReference type="InterPro" id="IPR009056">
    <property type="entry name" value="Cyt_c-like_dom"/>
</dbReference>
<comment type="caution">
    <text evidence="9">The sequence shown here is derived from an EMBL/GenBank/DDBJ whole genome shotgun (WGS) entry which is preliminary data.</text>
</comment>
<evidence type="ECO:0000256" key="2">
    <source>
        <dbReference type="ARBA" id="ARBA00022617"/>
    </source>
</evidence>
<feature type="binding site" description="covalent" evidence="6">
    <location>
        <position position="92"/>
    </location>
    <ligand>
        <name>heme c</name>
        <dbReference type="ChEBI" id="CHEBI:61717"/>
    </ligand>
</feature>
<dbReference type="SUPFAM" id="SSF46626">
    <property type="entry name" value="Cytochrome c"/>
    <property type="match status" value="1"/>
</dbReference>
<feature type="domain" description="Cytochrome c" evidence="8">
    <location>
        <begin position="77"/>
        <end position="162"/>
    </location>
</feature>
<dbReference type="InterPro" id="IPR036909">
    <property type="entry name" value="Cyt_c-like_dom_sf"/>
</dbReference>
<keyword evidence="2 6" id="KW-0349">Heme</keyword>
<evidence type="ECO:0000256" key="7">
    <source>
        <dbReference type="SAM" id="MobiDB-lite"/>
    </source>
</evidence>
<dbReference type="Gene3D" id="1.10.760.10">
    <property type="entry name" value="Cytochrome c-like domain"/>
    <property type="match status" value="1"/>
</dbReference>
<dbReference type="GO" id="GO:0005506">
    <property type="term" value="F:iron ion binding"/>
    <property type="evidence" value="ECO:0007669"/>
    <property type="project" value="InterPro"/>
</dbReference>
<dbReference type="Pfam" id="PF00034">
    <property type="entry name" value="Cytochrom_C"/>
    <property type="match status" value="1"/>
</dbReference>
<dbReference type="InterPro" id="IPR002324">
    <property type="entry name" value="Cyt_c_ID"/>
</dbReference>
<keyword evidence="5 6" id="KW-0408">Iron</keyword>
<gene>
    <name evidence="9" type="ORF">ENO47_03795</name>
</gene>
<dbReference type="GO" id="GO:0009055">
    <property type="term" value="F:electron transfer activity"/>
    <property type="evidence" value="ECO:0007669"/>
    <property type="project" value="InterPro"/>
</dbReference>
<organism evidence="9">
    <name type="scientific">Hydrogenobacter sp</name>
    <dbReference type="NCBI Taxonomy" id="2152829"/>
    <lineage>
        <taxon>Bacteria</taxon>
        <taxon>Pseudomonadati</taxon>
        <taxon>Aquificota</taxon>
        <taxon>Aquificia</taxon>
        <taxon>Aquificales</taxon>
        <taxon>Aquificaceae</taxon>
        <taxon>Hydrogenobacter</taxon>
    </lineage>
</organism>
<reference evidence="9" key="1">
    <citation type="journal article" date="2020" name="mSystems">
        <title>Genome- and Community-Level Interaction Insights into Carbon Utilization and Element Cycling Functions of Hydrothermarchaeota in Hydrothermal Sediment.</title>
        <authorList>
            <person name="Zhou Z."/>
            <person name="Liu Y."/>
            <person name="Xu W."/>
            <person name="Pan J."/>
            <person name="Luo Z.H."/>
            <person name="Li M."/>
        </authorList>
    </citation>
    <scope>NUCLEOTIDE SEQUENCE [LARGE SCALE GENOMIC DNA]</scope>
    <source>
        <strain evidence="9">SpSt-132</strain>
    </source>
</reference>
<evidence type="ECO:0000256" key="5">
    <source>
        <dbReference type="ARBA" id="ARBA00023004"/>
    </source>
</evidence>
<evidence type="ECO:0000256" key="1">
    <source>
        <dbReference type="ARBA" id="ARBA00022448"/>
    </source>
</evidence>
<feature type="compositionally biased region" description="Low complexity" evidence="7">
    <location>
        <begin position="21"/>
        <end position="65"/>
    </location>
</feature>
<name>A0A7C2V3B8_9AQUI</name>
<evidence type="ECO:0000256" key="4">
    <source>
        <dbReference type="ARBA" id="ARBA00022982"/>
    </source>
</evidence>
<keyword evidence="1" id="KW-0813">Transport</keyword>
<sequence>MKKYLFLTMAVGALFAFSCQQKPAEQPAQQEQQPQQQQPQAEQKPAEQPAQPQAEQKPAEQPQKPQEQKPAEQKGSQAPAKDMQAFAQQKGCFACHDINTKKVGPAFKDVAKKFAGQPGAEEEISKRIKNGGVGTWGNVPMPPQNVTEQEARDLAKWVLSLK</sequence>
<comment type="PTM">
    <text evidence="6">Binds 1 heme c group covalently per subunit.</text>
</comment>
<keyword evidence="4" id="KW-0249">Electron transport</keyword>
<evidence type="ECO:0000259" key="8">
    <source>
        <dbReference type="PROSITE" id="PS51007"/>
    </source>
</evidence>
<feature type="binding site" description="covalent" evidence="6">
    <location>
        <position position="96"/>
    </location>
    <ligand>
        <name>heme c</name>
        <dbReference type="ChEBI" id="CHEBI:61717"/>
    </ligand>
</feature>
<evidence type="ECO:0000256" key="3">
    <source>
        <dbReference type="ARBA" id="ARBA00022723"/>
    </source>
</evidence>
<dbReference type="PROSITE" id="PS51007">
    <property type="entry name" value="CYTC"/>
    <property type="match status" value="1"/>
</dbReference>
<dbReference type="GO" id="GO:0020037">
    <property type="term" value="F:heme binding"/>
    <property type="evidence" value="ECO:0007669"/>
    <property type="project" value="InterPro"/>
</dbReference>
<feature type="region of interest" description="Disordered" evidence="7">
    <location>
        <begin position="21"/>
        <end position="84"/>
    </location>
</feature>
<accession>A0A7C2V3B8</accession>
<dbReference type="AlphaFoldDB" id="A0A7C2V3B8"/>
<evidence type="ECO:0000256" key="6">
    <source>
        <dbReference type="PIRSR" id="PIRSR602324-1"/>
    </source>
</evidence>
<keyword evidence="3 6" id="KW-0479">Metal-binding</keyword>
<dbReference type="PROSITE" id="PS51257">
    <property type="entry name" value="PROKAR_LIPOPROTEIN"/>
    <property type="match status" value="1"/>
</dbReference>
<evidence type="ECO:0000313" key="9">
    <source>
        <dbReference type="EMBL" id="HEW45778.1"/>
    </source>
</evidence>
<feature type="binding site" description="covalent" evidence="6">
    <location>
        <position position="141"/>
    </location>
    <ligand>
        <name>heme c</name>
        <dbReference type="ChEBI" id="CHEBI:61717"/>
    </ligand>
</feature>
<protein>
    <submittedName>
        <fullName evidence="9">C-type cytochrome</fullName>
    </submittedName>
</protein>